<dbReference type="SUPFAM" id="SSF53474">
    <property type="entry name" value="alpha/beta-Hydrolases"/>
    <property type="match status" value="1"/>
</dbReference>
<organism evidence="3 4">
    <name type="scientific">Saccharothrix coeruleofusca</name>
    <dbReference type="NCBI Taxonomy" id="33919"/>
    <lineage>
        <taxon>Bacteria</taxon>
        <taxon>Bacillati</taxon>
        <taxon>Actinomycetota</taxon>
        <taxon>Actinomycetes</taxon>
        <taxon>Pseudonocardiales</taxon>
        <taxon>Pseudonocardiaceae</taxon>
        <taxon>Saccharothrix</taxon>
    </lineage>
</organism>
<dbReference type="InterPro" id="IPR002018">
    <property type="entry name" value="CarbesteraseB"/>
</dbReference>
<comment type="caution">
    <text evidence="3">The sequence shown here is derived from an EMBL/GenBank/DDBJ whole genome shotgun (WGS) entry which is preliminary data.</text>
</comment>
<evidence type="ECO:0000313" key="4">
    <source>
        <dbReference type="Proteomes" id="UP000639606"/>
    </source>
</evidence>
<reference evidence="3" key="2">
    <citation type="submission" date="2020-09" db="EMBL/GenBank/DDBJ databases">
        <authorList>
            <person name="Sun Q."/>
            <person name="Ohkuma M."/>
        </authorList>
    </citation>
    <scope>NUCLEOTIDE SEQUENCE</scope>
    <source>
        <strain evidence="3">JCM 3313</strain>
    </source>
</reference>
<feature type="chain" id="PRO_5037962086" evidence="1">
    <location>
        <begin position="24"/>
        <end position="496"/>
    </location>
</feature>
<feature type="signal peptide" evidence="1">
    <location>
        <begin position="1"/>
        <end position="23"/>
    </location>
</feature>
<keyword evidence="1" id="KW-0732">Signal</keyword>
<gene>
    <name evidence="3" type="ORF">GCM10010185_01050</name>
</gene>
<protein>
    <submittedName>
        <fullName evidence="3">Carboxylic ester hydrolase</fullName>
    </submittedName>
</protein>
<keyword evidence="4" id="KW-1185">Reference proteome</keyword>
<evidence type="ECO:0000256" key="1">
    <source>
        <dbReference type="SAM" id="SignalP"/>
    </source>
</evidence>
<dbReference type="RefSeq" id="WP_229794852.1">
    <property type="nucleotide sequence ID" value="NZ_BMRG01000001.1"/>
</dbReference>
<dbReference type="Gene3D" id="3.40.50.1820">
    <property type="entry name" value="alpha/beta hydrolase"/>
    <property type="match status" value="1"/>
</dbReference>
<dbReference type="GO" id="GO:0016787">
    <property type="term" value="F:hydrolase activity"/>
    <property type="evidence" value="ECO:0007669"/>
    <property type="project" value="UniProtKB-KW"/>
</dbReference>
<dbReference type="Pfam" id="PF00135">
    <property type="entry name" value="COesterase"/>
    <property type="match status" value="1"/>
</dbReference>
<keyword evidence="3" id="KW-0378">Hydrolase</keyword>
<accession>A0A918AF76</accession>
<dbReference type="InterPro" id="IPR029058">
    <property type="entry name" value="AB_hydrolase_fold"/>
</dbReference>
<dbReference type="Proteomes" id="UP000639606">
    <property type="component" value="Unassembled WGS sequence"/>
</dbReference>
<evidence type="ECO:0000259" key="2">
    <source>
        <dbReference type="Pfam" id="PF00135"/>
    </source>
</evidence>
<sequence length="496" mass="53751">MTRHLALALALVLLLGATSGGQAMDDHTTKTDTGVVRGLRKADHLLFQGIPYAAKPGRWEAPHRARPWPGVLDATAPGSPCPQVGSPYSELRSTEEECLFLNVTTPSTRGRRPVLVWLHGDGAIGAGHFFDAARLAVLGDAVVVTVNYRLGVFGGFGMPGLAGSGEFGLMDQRAALAWVRRNAGAFGGDADNVTLFGVSYGATAVAAHLMSPHSRGLFDKAALHSSFTLVDLPAGAWFPNLPALPWLAWRPPAEIEALGAAVAAELNCADVACLRAQPVERVLDHPDVMNIFQAMPFQGGPPDEVLGRGEFAEVPVLAGNTKDEHRSLVRVFRGEVAREEYPHLLEAAFGAHAPDVLAEYPLSDYPDATRAWAQVLTDRVWARPTWQQHRFLSAHNPVYAFEFADPRASADGAGHNSDIGYLFVEPGNKFTPEQRELSDQMIRYWTNFARSGDPNGDGLPAWPRFDHGGHVQSLAPNAIEGVDYRTTHRLGFWEGR</sequence>
<reference evidence="3" key="1">
    <citation type="journal article" date="2014" name="Int. J. Syst. Evol. Microbiol.">
        <title>Complete genome sequence of Corynebacterium casei LMG S-19264T (=DSM 44701T), isolated from a smear-ripened cheese.</title>
        <authorList>
            <consortium name="US DOE Joint Genome Institute (JGI-PGF)"/>
            <person name="Walter F."/>
            <person name="Albersmeier A."/>
            <person name="Kalinowski J."/>
            <person name="Ruckert C."/>
        </authorList>
    </citation>
    <scope>NUCLEOTIDE SEQUENCE</scope>
    <source>
        <strain evidence="3">JCM 3313</strain>
    </source>
</reference>
<feature type="domain" description="Carboxylesterase type B" evidence="2">
    <location>
        <begin position="27"/>
        <end position="471"/>
    </location>
</feature>
<name>A0A918AF76_9PSEU</name>
<evidence type="ECO:0000313" key="3">
    <source>
        <dbReference type="EMBL" id="GGP34286.1"/>
    </source>
</evidence>
<dbReference type="InterPro" id="IPR050309">
    <property type="entry name" value="Type-B_Carboxylest/Lipase"/>
</dbReference>
<proteinExistence type="predicted"/>
<dbReference type="EMBL" id="BMRG01000001">
    <property type="protein sequence ID" value="GGP34286.1"/>
    <property type="molecule type" value="Genomic_DNA"/>
</dbReference>
<dbReference type="PANTHER" id="PTHR11559">
    <property type="entry name" value="CARBOXYLESTERASE"/>
    <property type="match status" value="1"/>
</dbReference>
<dbReference type="AlphaFoldDB" id="A0A918AF76"/>